<dbReference type="RefSeq" id="WP_133328814.1">
    <property type="nucleotide sequence ID" value="NZ_SMYL01000005.1"/>
</dbReference>
<keyword evidence="3" id="KW-0808">Transferase</keyword>
<dbReference type="PANTHER" id="PTHR12526">
    <property type="entry name" value="GLYCOSYLTRANSFERASE"/>
    <property type="match status" value="1"/>
</dbReference>
<sequence>MPQDTFPDSPLIVHLIYRLDFGGLESLVVDCVNRIPPDKYHHAIVCLTDYTDFAKKITQPNVQIIALHKPPGLGLSIHFKLWKLFRTLRPAILHTYNIAALEYAFSAKLAGVPICVHAEHGRDMSDMKGTNSRHNFLRRHLVRFVDRYVSVSADLHDWLHDIVGIPSSKQSLIINGVDTDKFSPQRVAQKSLLPWSGEHFVIGTVGQIRDIKNHTGLIKAFALLVEQHPQYLDKFRLCIIGDGGLLASLKQQVADAGLTDLVWLSGVRSDIAELMSTFSVFTLPSLAEGTPVALLEAMATGLPIVASNVGGIPEVITDGVQGSLVPVNDLQALADAYLRYFEQPTLAAQHGAAARQQVENKYSLNTMISSYQQLYGQLCHDQQH</sequence>
<dbReference type="OrthoDB" id="9813211at2"/>
<dbReference type="SUPFAM" id="SSF53756">
    <property type="entry name" value="UDP-Glycosyltransferase/glycogen phosphorylase"/>
    <property type="match status" value="1"/>
</dbReference>
<dbReference type="AlphaFoldDB" id="A0A4R5W310"/>
<organism evidence="3 4">
    <name type="scientific">Sapientia aquatica</name>
    <dbReference type="NCBI Taxonomy" id="1549640"/>
    <lineage>
        <taxon>Bacteria</taxon>
        <taxon>Pseudomonadati</taxon>
        <taxon>Pseudomonadota</taxon>
        <taxon>Betaproteobacteria</taxon>
        <taxon>Burkholderiales</taxon>
        <taxon>Oxalobacteraceae</taxon>
        <taxon>Sapientia</taxon>
    </lineage>
</organism>
<proteinExistence type="predicted"/>
<evidence type="ECO:0000313" key="3">
    <source>
        <dbReference type="EMBL" id="TDK65678.1"/>
    </source>
</evidence>
<dbReference type="Gene3D" id="3.40.50.2000">
    <property type="entry name" value="Glycogen Phosphorylase B"/>
    <property type="match status" value="2"/>
</dbReference>
<dbReference type="Pfam" id="PF13439">
    <property type="entry name" value="Glyco_transf_4"/>
    <property type="match status" value="1"/>
</dbReference>
<comment type="caution">
    <text evidence="3">The sequence shown here is derived from an EMBL/GenBank/DDBJ whole genome shotgun (WGS) entry which is preliminary data.</text>
</comment>
<gene>
    <name evidence="3" type="ORF">E2I14_12125</name>
</gene>
<accession>A0A4R5W310</accession>
<dbReference type="PANTHER" id="PTHR12526:SF630">
    <property type="entry name" value="GLYCOSYLTRANSFERASE"/>
    <property type="match status" value="1"/>
</dbReference>
<evidence type="ECO:0000259" key="2">
    <source>
        <dbReference type="Pfam" id="PF13439"/>
    </source>
</evidence>
<protein>
    <submittedName>
        <fullName evidence="3">TIGR03088 family PEP-CTERM/XrtA system glycosyltransferase</fullName>
    </submittedName>
</protein>
<dbReference type="InterPro" id="IPR001296">
    <property type="entry name" value="Glyco_trans_1"/>
</dbReference>
<evidence type="ECO:0000313" key="4">
    <source>
        <dbReference type="Proteomes" id="UP000294829"/>
    </source>
</evidence>
<name>A0A4R5W310_9BURK</name>
<dbReference type="EMBL" id="SMYL01000005">
    <property type="protein sequence ID" value="TDK65678.1"/>
    <property type="molecule type" value="Genomic_DNA"/>
</dbReference>
<evidence type="ECO:0000259" key="1">
    <source>
        <dbReference type="Pfam" id="PF00534"/>
    </source>
</evidence>
<dbReference type="Proteomes" id="UP000294829">
    <property type="component" value="Unassembled WGS sequence"/>
</dbReference>
<dbReference type="NCBIfam" id="TIGR03088">
    <property type="entry name" value="stp2"/>
    <property type="match status" value="1"/>
</dbReference>
<dbReference type="InterPro" id="IPR017522">
    <property type="entry name" value="Sugar_tfrase_PEP-CTERM_Stp2"/>
</dbReference>
<feature type="domain" description="Glycosyltransferase subfamily 4-like N-terminal" evidence="2">
    <location>
        <begin position="21"/>
        <end position="181"/>
    </location>
</feature>
<dbReference type="InterPro" id="IPR028098">
    <property type="entry name" value="Glyco_trans_4-like_N"/>
</dbReference>
<dbReference type="Pfam" id="PF00534">
    <property type="entry name" value="Glycos_transf_1"/>
    <property type="match status" value="1"/>
</dbReference>
<dbReference type="GO" id="GO:0016757">
    <property type="term" value="F:glycosyltransferase activity"/>
    <property type="evidence" value="ECO:0007669"/>
    <property type="project" value="InterPro"/>
</dbReference>
<feature type="domain" description="Glycosyl transferase family 1" evidence="1">
    <location>
        <begin position="196"/>
        <end position="356"/>
    </location>
</feature>
<keyword evidence="4" id="KW-1185">Reference proteome</keyword>
<reference evidence="3 4" key="1">
    <citation type="submission" date="2019-03" db="EMBL/GenBank/DDBJ databases">
        <title>Sapientia aquatica gen. nov., sp. nov., isolated from a crater lake.</title>
        <authorList>
            <person name="Felfoldi T."/>
            <person name="Szabo A."/>
            <person name="Toth E."/>
            <person name="Schumann P."/>
            <person name="Keki Z."/>
            <person name="Marialigeti K."/>
            <person name="Mathe I."/>
        </authorList>
    </citation>
    <scope>NUCLEOTIDE SEQUENCE [LARGE SCALE GENOMIC DNA]</scope>
    <source>
        <strain evidence="3 4">SA-152</strain>
    </source>
</reference>